<dbReference type="EMBL" id="OBMQ01000012">
    <property type="protein sequence ID" value="SOC21087.1"/>
    <property type="molecule type" value="Genomic_DNA"/>
</dbReference>
<feature type="binding site" evidence="2">
    <location>
        <begin position="8"/>
        <end position="15"/>
    </location>
    <ligand>
        <name>substrate</name>
    </ligand>
</feature>
<dbReference type="SUPFAM" id="SSF53254">
    <property type="entry name" value="Phosphoglycerate mutase-like"/>
    <property type="match status" value="1"/>
</dbReference>
<dbReference type="Pfam" id="PF00300">
    <property type="entry name" value="His_Phos_1"/>
    <property type="match status" value="1"/>
</dbReference>
<protein>
    <submittedName>
        <fullName evidence="3">Broad-specificity phosphatase PhoE</fullName>
    </submittedName>
</protein>
<dbReference type="InterPro" id="IPR013078">
    <property type="entry name" value="His_Pase_superF_clade-1"/>
</dbReference>
<evidence type="ECO:0000313" key="4">
    <source>
        <dbReference type="Proteomes" id="UP000219636"/>
    </source>
</evidence>
<dbReference type="PANTHER" id="PTHR48100:SF59">
    <property type="entry name" value="ADENOSYLCOBALAMIN_ALPHA-RIBAZOLE PHOSPHATASE"/>
    <property type="match status" value="1"/>
</dbReference>
<proteinExistence type="predicted"/>
<sequence length="196" mass="22139">MTLICFVRHGETDWNALKKIQGRADIPLNSNGTKQAEDCKKYFKTNQWDVLVTSPLKRASQTAKIINESLNLNIHTMDEFIERNYGDIEGLTISERASLYPNLECPNQESVEEVKERIFNGINQLHQDFPDQNIIVVAHGGVINLILSILSKGEIGTGKTRLTNGSLSQIQYKDGVWKVIDYNQALHITKNIVNKS</sequence>
<dbReference type="OrthoDB" id="9782128at2"/>
<keyword evidence="4" id="KW-1185">Reference proteome</keyword>
<dbReference type="PANTHER" id="PTHR48100">
    <property type="entry name" value="BROAD-SPECIFICITY PHOSPHATASE YOR283W-RELATED"/>
    <property type="match status" value="1"/>
</dbReference>
<feature type="active site" description="Tele-phosphohistidine intermediate" evidence="1">
    <location>
        <position position="9"/>
    </location>
</feature>
<reference evidence="4" key="1">
    <citation type="submission" date="2017-08" db="EMBL/GenBank/DDBJ databases">
        <authorList>
            <person name="Varghese N."/>
            <person name="Submissions S."/>
        </authorList>
    </citation>
    <scope>NUCLEOTIDE SEQUENCE [LARGE SCALE GENOMIC DNA]</scope>
    <source>
        <strain evidence="4">JC22</strain>
    </source>
</reference>
<evidence type="ECO:0000256" key="2">
    <source>
        <dbReference type="PIRSR" id="PIRSR613078-2"/>
    </source>
</evidence>
<name>A0A285TGI5_9BACL</name>
<dbReference type="GO" id="GO:0005737">
    <property type="term" value="C:cytoplasm"/>
    <property type="evidence" value="ECO:0007669"/>
    <property type="project" value="TreeGrafter"/>
</dbReference>
<dbReference type="SMART" id="SM00855">
    <property type="entry name" value="PGAM"/>
    <property type="match status" value="1"/>
</dbReference>
<dbReference type="Gene3D" id="3.40.50.1240">
    <property type="entry name" value="Phosphoglycerate mutase-like"/>
    <property type="match status" value="1"/>
</dbReference>
<feature type="binding site" evidence="2">
    <location>
        <position position="58"/>
    </location>
    <ligand>
        <name>substrate</name>
    </ligand>
</feature>
<evidence type="ECO:0000256" key="1">
    <source>
        <dbReference type="PIRSR" id="PIRSR613078-1"/>
    </source>
</evidence>
<dbReference type="GO" id="GO:0016791">
    <property type="term" value="F:phosphatase activity"/>
    <property type="evidence" value="ECO:0007669"/>
    <property type="project" value="TreeGrafter"/>
</dbReference>
<accession>A0A285TGI5</accession>
<dbReference type="InterPro" id="IPR029033">
    <property type="entry name" value="His_PPase_superfam"/>
</dbReference>
<gene>
    <name evidence="3" type="ORF">SAMN05880501_112111</name>
</gene>
<dbReference type="Proteomes" id="UP000219636">
    <property type="component" value="Unassembled WGS sequence"/>
</dbReference>
<dbReference type="AlphaFoldDB" id="A0A285TGI5"/>
<dbReference type="CDD" id="cd07067">
    <property type="entry name" value="HP_PGM_like"/>
    <property type="match status" value="1"/>
</dbReference>
<organism evidence="3 4">
    <name type="scientific">Ureibacillus xyleni</name>
    <dbReference type="NCBI Taxonomy" id="614648"/>
    <lineage>
        <taxon>Bacteria</taxon>
        <taxon>Bacillati</taxon>
        <taxon>Bacillota</taxon>
        <taxon>Bacilli</taxon>
        <taxon>Bacillales</taxon>
        <taxon>Caryophanaceae</taxon>
        <taxon>Ureibacillus</taxon>
    </lineage>
</organism>
<dbReference type="InterPro" id="IPR050275">
    <property type="entry name" value="PGM_Phosphatase"/>
</dbReference>
<feature type="binding site" evidence="2">
    <location>
        <begin position="82"/>
        <end position="85"/>
    </location>
    <ligand>
        <name>substrate</name>
    </ligand>
</feature>
<dbReference type="RefSeq" id="WP_097074592.1">
    <property type="nucleotide sequence ID" value="NZ_OBMQ01000012.1"/>
</dbReference>
<feature type="active site" description="Proton donor/acceptor" evidence="1">
    <location>
        <position position="82"/>
    </location>
</feature>
<evidence type="ECO:0000313" key="3">
    <source>
        <dbReference type="EMBL" id="SOC21087.1"/>
    </source>
</evidence>